<name>A0A068VJ59_COFCA</name>
<reference evidence="3" key="1">
    <citation type="journal article" date="2014" name="Science">
        <title>The coffee genome provides insight into the convergent evolution of caffeine biosynthesis.</title>
        <authorList>
            <person name="Denoeud F."/>
            <person name="Carretero-Paulet L."/>
            <person name="Dereeper A."/>
            <person name="Droc G."/>
            <person name="Guyot R."/>
            <person name="Pietrella M."/>
            <person name="Zheng C."/>
            <person name="Alberti A."/>
            <person name="Anthony F."/>
            <person name="Aprea G."/>
            <person name="Aury J.M."/>
            <person name="Bento P."/>
            <person name="Bernard M."/>
            <person name="Bocs S."/>
            <person name="Campa C."/>
            <person name="Cenci A."/>
            <person name="Combes M.C."/>
            <person name="Crouzillat D."/>
            <person name="Da Silva C."/>
            <person name="Daddiego L."/>
            <person name="De Bellis F."/>
            <person name="Dussert S."/>
            <person name="Garsmeur O."/>
            <person name="Gayraud T."/>
            <person name="Guignon V."/>
            <person name="Jahn K."/>
            <person name="Jamilloux V."/>
            <person name="Joet T."/>
            <person name="Labadie K."/>
            <person name="Lan T."/>
            <person name="Leclercq J."/>
            <person name="Lepelley M."/>
            <person name="Leroy T."/>
            <person name="Li L.T."/>
            <person name="Librado P."/>
            <person name="Lopez L."/>
            <person name="Munoz A."/>
            <person name="Noel B."/>
            <person name="Pallavicini A."/>
            <person name="Perrotta G."/>
            <person name="Poncet V."/>
            <person name="Pot D."/>
            <person name="Priyono X."/>
            <person name="Rigoreau M."/>
            <person name="Rouard M."/>
            <person name="Rozas J."/>
            <person name="Tranchant-Dubreuil C."/>
            <person name="VanBuren R."/>
            <person name="Zhang Q."/>
            <person name="Andrade A.C."/>
            <person name="Argout X."/>
            <person name="Bertrand B."/>
            <person name="de Kochko A."/>
            <person name="Graziosi G."/>
            <person name="Henry R.J."/>
            <person name="Jayarama X."/>
            <person name="Ming R."/>
            <person name="Nagai C."/>
            <person name="Rounsley S."/>
            <person name="Sankoff D."/>
            <person name="Giuliano G."/>
            <person name="Albert V.A."/>
            <person name="Wincker P."/>
            <person name="Lashermes P."/>
        </authorList>
    </citation>
    <scope>NUCLEOTIDE SEQUENCE [LARGE SCALE GENOMIC DNA]</scope>
    <source>
        <strain evidence="3">cv. DH200-94</strain>
    </source>
</reference>
<protein>
    <submittedName>
        <fullName evidence="2">DH200=94 genomic scaffold, scaffold_1906</fullName>
    </submittedName>
</protein>
<sequence length="303" mass="35532">MCQVLGVYDWDGCNPLPPEFWLFPEFFPYHPAKMWCFCRSTYMPMSYLYGRKYRGPLTDLVLSLRQEIHVMPYDQINWNKARHDCCKEDLYCPHSFIQDFLWDTLNYCFEPIIRRWPCNKIRQRAMAKAIEHMRYGAEVSGYITTGCVEKSLQMMCFWAHDPDGDDFKYHLARVPDYLWLAEDGMKMQTAGSQVWDCVFASRAILASGMVDEYGDSLKKAHFYLKESQCKTNLKGDFKKMYRHFTKGSWTFSDQDQGLAVSDCTAEALKCLLRFSEMPQEIAGEKADVERLYDAVNICLYLQV</sequence>
<dbReference type="InterPro" id="IPR018333">
    <property type="entry name" value="Squalene_cyclase"/>
</dbReference>
<dbReference type="GO" id="GO:0042300">
    <property type="term" value="F:beta-amyrin synthase activity"/>
    <property type="evidence" value="ECO:0007669"/>
    <property type="project" value="TreeGrafter"/>
</dbReference>
<dbReference type="STRING" id="49390.A0A068VJ59"/>
<dbReference type="InterPro" id="IPR008930">
    <property type="entry name" value="Terpenoid_cyclase/PrenylTrfase"/>
</dbReference>
<dbReference type="OrthoDB" id="21502at2759"/>
<dbReference type="Gene3D" id="1.50.10.20">
    <property type="match status" value="1"/>
</dbReference>
<dbReference type="PANTHER" id="PTHR11764">
    <property type="entry name" value="TERPENE CYCLASE/MUTASE FAMILY MEMBER"/>
    <property type="match status" value="1"/>
</dbReference>
<dbReference type="Pfam" id="PF13249">
    <property type="entry name" value="SQHop_cyclase_N"/>
    <property type="match status" value="1"/>
</dbReference>
<dbReference type="OMA" id="ECKRTTH"/>
<dbReference type="PANTHER" id="PTHR11764:SF71">
    <property type="entry name" value="TERPENE CYCLASE_MUTASE FAMILY MEMBER"/>
    <property type="match status" value="1"/>
</dbReference>
<feature type="domain" description="Squalene cyclase N-terminal" evidence="1">
    <location>
        <begin position="4"/>
        <end position="149"/>
    </location>
</feature>
<dbReference type="PhylomeDB" id="A0A068VJ59"/>
<dbReference type="GO" id="GO:0016104">
    <property type="term" value="P:triterpenoid biosynthetic process"/>
    <property type="evidence" value="ECO:0007669"/>
    <property type="project" value="InterPro"/>
</dbReference>
<evidence type="ECO:0000259" key="1">
    <source>
        <dbReference type="Pfam" id="PF13249"/>
    </source>
</evidence>
<proteinExistence type="predicted"/>
<dbReference type="GO" id="GO:0005811">
    <property type="term" value="C:lipid droplet"/>
    <property type="evidence" value="ECO:0007669"/>
    <property type="project" value="InterPro"/>
</dbReference>
<dbReference type="Gramene" id="CDP20865">
    <property type="protein sequence ID" value="CDP20865"/>
    <property type="gene ID" value="GSCOC_T00004905001"/>
</dbReference>
<dbReference type="Proteomes" id="UP000295252">
    <property type="component" value="Unassembled WGS sequence"/>
</dbReference>
<dbReference type="EMBL" id="HG740990">
    <property type="protein sequence ID" value="CDP20865.1"/>
    <property type="molecule type" value="Genomic_DNA"/>
</dbReference>
<organism evidence="2 3">
    <name type="scientific">Coffea canephora</name>
    <name type="common">Robusta coffee</name>
    <dbReference type="NCBI Taxonomy" id="49390"/>
    <lineage>
        <taxon>Eukaryota</taxon>
        <taxon>Viridiplantae</taxon>
        <taxon>Streptophyta</taxon>
        <taxon>Embryophyta</taxon>
        <taxon>Tracheophyta</taxon>
        <taxon>Spermatophyta</taxon>
        <taxon>Magnoliopsida</taxon>
        <taxon>eudicotyledons</taxon>
        <taxon>Gunneridae</taxon>
        <taxon>Pentapetalae</taxon>
        <taxon>asterids</taxon>
        <taxon>lamiids</taxon>
        <taxon>Gentianales</taxon>
        <taxon>Rubiaceae</taxon>
        <taxon>Ixoroideae</taxon>
        <taxon>Gardenieae complex</taxon>
        <taxon>Bertiereae - Coffeeae clade</taxon>
        <taxon>Coffeeae</taxon>
        <taxon>Coffea</taxon>
    </lineage>
</organism>
<dbReference type="InterPro" id="IPR032697">
    <property type="entry name" value="SQ_cyclase_N"/>
</dbReference>
<keyword evidence="3" id="KW-1185">Reference proteome</keyword>
<gene>
    <name evidence="2" type="ORF">GSCOC_T00004905001</name>
</gene>
<dbReference type="AlphaFoldDB" id="A0A068VJ59"/>
<accession>A0A068VJ59</accession>
<dbReference type="SUPFAM" id="SSF48239">
    <property type="entry name" value="Terpenoid cyclases/Protein prenyltransferases"/>
    <property type="match status" value="2"/>
</dbReference>
<dbReference type="InParanoid" id="A0A068VJ59"/>
<evidence type="ECO:0000313" key="3">
    <source>
        <dbReference type="Proteomes" id="UP000295252"/>
    </source>
</evidence>
<evidence type="ECO:0000313" key="2">
    <source>
        <dbReference type="EMBL" id="CDP20865.1"/>
    </source>
</evidence>